<evidence type="ECO:0000313" key="2">
    <source>
        <dbReference type="Proteomes" id="UP000466514"/>
    </source>
</evidence>
<keyword evidence="2" id="KW-1185">Reference proteome</keyword>
<reference evidence="1 2" key="1">
    <citation type="journal article" date="2019" name="Emerg. Microbes Infect.">
        <title>Comprehensive subspecies identification of 175 nontuberculous mycobacteria species based on 7547 genomic profiles.</title>
        <authorList>
            <person name="Matsumoto Y."/>
            <person name="Kinjo T."/>
            <person name="Motooka D."/>
            <person name="Nabeya D."/>
            <person name="Jung N."/>
            <person name="Uechi K."/>
            <person name="Horii T."/>
            <person name="Iida T."/>
            <person name="Fujita J."/>
            <person name="Nakamura S."/>
        </authorList>
    </citation>
    <scope>NUCLEOTIDE SEQUENCE [LARGE SCALE GENOMIC DNA]</scope>
    <source>
        <strain evidence="1 2">JCM 13323</strain>
    </source>
</reference>
<name>A0A7I7M3T8_9MYCO</name>
<gene>
    <name evidence="1" type="ORF">MPSYJ_00030</name>
</gene>
<dbReference type="Proteomes" id="UP000466514">
    <property type="component" value="Chromosome"/>
</dbReference>
<protein>
    <submittedName>
        <fullName evidence="1">Uncharacterized protein</fullName>
    </submittedName>
</protein>
<dbReference type="KEGG" id="mpsc:MPSYJ_00030"/>
<sequence>MAWRNFSSDRIALLLVGEHRSQQQEALHRQVFEKRTGARIVQVGNLVEFDSHLPEFGGDATAGVAHFLFAWLDEKVPGTGVDSRLGVEFDGGSAGGVRIEPRHRVEFAIDDETELLPCL</sequence>
<evidence type="ECO:0000313" key="1">
    <source>
        <dbReference type="EMBL" id="BBX66542.1"/>
    </source>
</evidence>
<dbReference type="EMBL" id="AP022574">
    <property type="protein sequence ID" value="BBX66542.1"/>
    <property type="molecule type" value="Genomic_DNA"/>
</dbReference>
<proteinExistence type="predicted"/>
<dbReference type="AlphaFoldDB" id="A0A7I7M3T8"/>
<accession>A0A7I7M3T8</accession>
<dbReference type="RefSeq" id="WP_163719602.1">
    <property type="nucleotide sequence ID" value="NZ_AP022574.1"/>
</dbReference>
<organism evidence="1 2">
    <name type="scientific">Mycolicibacterium psychrotolerans</name>
    <dbReference type="NCBI Taxonomy" id="216929"/>
    <lineage>
        <taxon>Bacteria</taxon>
        <taxon>Bacillati</taxon>
        <taxon>Actinomycetota</taxon>
        <taxon>Actinomycetes</taxon>
        <taxon>Mycobacteriales</taxon>
        <taxon>Mycobacteriaceae</taxon>
        <taxon>Mycolicibacterium</taxon>
    </lineage>
</organism>